<dbReference type="EMBL" id="JAHMHR010000017">
    <property type="protein sequence ID" value="KAK1676436.1"/>
    <property type="molecule type" value="Genomic_DNA"/>
</dbReference>
<dbReference type="Pfam" id="PF26640">
    <property type="entry name" value="DUF8212"/>
    <property type="match status" value="1"/>
</dbReference>
<dbReference type="RefSeq" id="XP_060430439.1">
    <property type="nucleotide sequence ID" value="XM_060580997.1"/>
</dbReference>
<dbReference type="AlphaFoldDB" id="A0AAJ0AM47"/>
<evidence type="ECO:0000313" key="2">
    <source>
        <dbReference type="EMBL" id="KAK1676436.1"/>
    </source>
</evidence>
<dbReference type="InterPro" id="IPR058525">
    <property type="entry name" value="DUF8212"/>
</dbReference>
<evidence type="ECO:0000259" key="1">
    <source>
        <dbReference type="Pfam" id="PF26640"/>
    </source>
</evidence>
<reference evidence="2" key="1">
    <citation type="submission" date="2021-06" db="EMBL/GenBank/DDBJ databases">
        <title>Comparative genomics, transcriptomics and evolutionary studies reveal genomic signatures of adaptation to plant cell wall in hemibiotrophic fungi.</title>
        <authorList>
            <consortium name="DOE Joint Genome Institute"/>
            <person name="Baroncelli R."/>
            <person name="Diaz J.F."/>
            <person name="Benocci T."/>
            <person name="Peng M."/>
            <person name="Battaglia E."/>
            <person name="Haridas S."/>
            <person name="Andreopoulos W."/>
            <person name="Labutti K."/>
            <person name="Pangilinan J."/>
            <person name="Floch G.L."/>
            <person name="Makela M.R."/>
            <person name="Henrissat B."/>
            <person name="Grigoriev I.V."/>
            <person name="Crouch J.A."/>
            <person name="De Vries R.P."/>
            <person name="Sukno S.A."/>
            <person name="Thon M.R."/>
        </authorList>
    </citation>
    <scope>NUCLEOTIDE SEQUENCE</scope>
    <source>
        <strain evidence="2">CBS 193.32</strain>
    </source>
</reference>
<protein>
    <recommendedName>
        <fullName evidence="1">DUF8212 domain-containing protein</fullName>
    </recommendedName>
</protein>
<dbReference type="Proteomes" id="UP001224890">
    <property type="component" value="Unassembled WGS sequence"/>
</dbReference>
<accession>A0AAJ0AM47</accession>
<name>A0AAJ0AM47_9PEZI</name>
<sequence>MPLLLYGEGEMAFIRLQKEIMRRTDDQSIFAWLLPGPSDRLSRSTGFLAKSPSYFDQSNGVTRIDADHRVAPYSFTNKGIQIEMPILDPSSSKHGFSFIPGDNSEKIGSAAGISFTFSPTSTIAILNCRRAGRHIGLYLERTSDLEPFYRCSHKLGFVSVPDDWVKEAKLETILVRAEDPGDMESLCGKDSDAQHIVVEFPQEQNHGYDTVKAFPADRWVSSGPWSHSIMLSYDIETSGKDEVPYLHVQNEVAETGFCLVFKFKAPGPHNACLLMDMAAGEIPTIPQSSSFVVAGLPAESRLKGTGKWEKVTAELTTSRFAKVWKIAMEKIRDTSDARV</sequence>
<comment type="caution">
    <text evidence="2">The sequence shown here is derived from an EMBL/GenBank/DDBJ whole genome shotgun (WGS) entry which is preliminary data.</text>
</comment>
<gene>
    <name evidence="2" type="ORF">BDP55DRAFT_767688</name>
</gene>
<dbReference type="PANTHER" id="PTHR10622:SF10">
    <property type="entry name" value="HET DOMAIN-CONTAINING PROTEIN"/>
    <property type="match status" value="1"/>
</dbReference>
<feature type="domain" description="DUF8212" evidence="1">
    <location>
        <begin position="12"/>
        <end position="33"/>
    </location>
</feature>
<dbReference type="GeneID" id="85465523"/>
<organism evidence="2 3">
    <name type="scientific">Colletotrichum godetiae</name>
    <dbReference type="NCBI Taxonomy" id="1209918"/>
    <lineage>
        <taxon>Eukaryota</taxon>
        <taxon>Fungi</taxon>
        <taxon>Dikarya</taxon>
        <taxon>Ascomycota</taxon>
        <taxon>Pezizomycotina</taxon>
        <taxon>Sordariomycetes</taxon>
        <taxon>Hypocreomycetidae</taxon>
        <taxon>Glomerellales</taxon>
        <taxon>Glomerellaceae</taxon>
        <taxon>Colletotrichum</taxon>
        <taxon>Colletotrichum acutatum species complex</taxon>
    </lineage>
</organism>
<proteinExistence type="predicted"/>
<dbReference type="PANTHER" id="PTHR10622">
    <property type="entry name" value="HET DOMAIN-CONTAINING PROTEIN"/>
    <property type="match status" value="1"/>
</dbReference>
<evidence type="ECO:0000313" key="3">
    <source>
        <dbReference type="Proteomes" id="UP001224890"/>
    </source>
</evidence>
<keyword evidence="3" id="KW-1185">Reference proteome</keyword>